<dbReference type="EMBL" id="QXIY01000016">
    <property type="protein sequence ID" value="RIE16950.1"/>
    <property type="molecule type" value="Genomic_DNA"/>
</dbReference>
<keyword evidence="2" id="KW-1185">Reference proteome</keyword>
<evidence type="ECO:0000313" key="1">
    <source>
        <dbReference type="EMBL" id="RIE16950.1"/>
    </source>
</evidence>
<organism evidence="1 2">
    <name type="scientific">Candidatus Cryosericum septentrionale</name>
    <dbReference type="NCBI Taxonomy" id="2290913"/>
    <lineage>
        <taxon>Bacteria</taxon>
        <taxon>Pseudomonadati</taxon>
        <taxon>Caldisericota/Cryosericota group</taxon>
        <taxon>Candidatus Cryosericota</taxon>
        <taxon>Candidatus Cryosericia</taxon>
        <taxon>Candidatus Cryosericales</taxon>
        <taxon>Candidatus Cryosericaceae</taxon>
        <taxon>Candidatus Cryosericum</taxon>
    </lineage>
</organism>
<dbReference type="Proteomes" id="UP000266113">
    <property type="component" value="Unassembled WGS sequence"/>
</dbReference>
<evidence type="ECO:0000313" key="2">
    <source>
        <dbReference type="Proteomes" id="UP000266113"/>
    </source>
</evidence>
<name>A0A398DPN7_9BACT</name>
<dbReference type="AlphaFoldDB" id="A0A398DPN7"/>
<reference evidence="1 2" key="1">
    <citation type="submission" date="2018-09" db="EMBL/GenBank/DDBJ databases">
        <title>Discovery and Ecogenomic Context for Candidatus Cryosericales, a Global Caldiserica Order Active in Thawing Permafrost.</title>
        <authorList>
            <person name="Martinez M.A."/>
            <person name="Woodcroft B.J."/>
            <person name="Ignacio Espinoza J.C."/>
            <person name="Zayed A."/>
            <person name="Singleton C.M."/>
            <person name="Boyd J."/>
            <person name="Li Y.-F."/>
            <person name="Purvine S."/>
            <person name="Maughan H."/>
            <person name="Hodgkins S.B."/>
            <person name="Anderson D."/>
            <person name="Sederholm M."/>
            <person name="Temperton B."/>
            <person name="Saleska S.R."/>
            <person name="Tyson G.W."/>
            <person name="Rich V.I."/>
        </authorList>
    </citation>
    <scope>NUCLEOTIDE SEQUENCE [LARGE SCALE GENOMIC DNA]</scope>
    <source>
        <strain evidence="1 2">SMC1</strain>
    </source>
</reference>
<comment type="caution">
    <text evidence="1">The sequence shown here is derived from an EMBL/GenBank/DDBJ whole genome shotgun (WGS) entry which is preliminary data.</text>
</comment>
<sequence>MTVVAITGLDVGRIERSMVRTAVICLQAQEYINGTDTGQCWIAIVNRICSFLDATRHLL</sequence>
<gene>
    <name evidence="1" type="ORF">SMC1_03860</name>
</gene>
<proteinExistence type="predicted"/>
<accession>A0A398DPN7</accession>
<protein>
    <submittedName>
        <fullName evidence="1">Uncharacterized protein</fullName>
    </submittedName>
</protein>